<keyword evidence="4" id="KW-1185">Reference proteome</keyword>
<feature type="region of interest" description="Disordered" evidence="1">
    <location>
        <begin position="1"/>
        <end position="60"/>
    </location>
</feature>
<feature type="compositionally biased region" description="Basic and acidic residues" evidence="1">
    <location>
        <begin position="34"/>
        <end position="51"/>
    </location>
</feature>
<proteinExistence type="predicted"/>
<name>A0AAV4H8R6_9GAST</name>
<reference evidence="3 4" key="1">
    <citation type="journal article" date="2021" name="Elife">
        <title>Chloroplast acquisition without the gene transfer in kleptoplastic sea slugs, Plakobranchus ocellatus.</title>
        <authorList>
            <person name="Maeda T."/>
            <person name="Takahashi S."/>
            <person name="Yoshida T."/>
            <person name="Shimamura S."/>
            <person name="Takaki Y."/>
            <person name="Nagai Y."/>
            <person name="Toyoda A."/>
            <person name="Suzuki Y."/>
            <person name="Arimoto A."/>
            <person name="Ishii H."/>
            <person name="Satoh N."/>
            <person name="Nishiyama T."/>
            <person name="Hasebe M."/>
            <person name="Maruyama T."/>
            <person name="Minagawa J."/>
            <person name="Obokata J."/>
            <person name="Shigenobu S."/>
        </authorList>
    </citation>
    <scope>NUCLEOTIDE SEQUENCE [LARGE SCALE GENOMIC DNA]</scope>
</reference>
<protein>
    <recommendedName>
        <fullName evidence="5">G-protein coupled receptors family 1 profile domain-containing protein</fullName>
    </recommendedName>
</protein>
<gene>
    <name evidence="3" type="ORF">ElyMa_002653300</name>
</gene>
<dbReference type="Proteomes" id="UP000762676">
    <property type="component" value="Unassembled WGS sequence"/>
</dbReference>
<keyword evidence="2" id="KW-0812">Transmembrane</keyword>
<keyword evidence="2" id="KW-0472">Membrane</keyword>
<evidence type="ECO:0000256" key="1">
    <source>
        <dbReference type="SAM" id="MobiDB-lite"/>
    </source>
</evidence>
<comment type="caution">
    <text evidence="3">The sequence shown here is derived from an EMBL/GenBank/DDBJ whole genome shotgun (WGS) entry which is preliminary data.</text>
</comment>
<dbReference type="EMBL" id="BMAT01005477">
    <property type="protein sequence ID" value="GFR93842.1"/>
    <property type="molecule type" value="Genomic_DNA"/>
</dbReference>
<sequence>MKRQEGRYYKKKEEEACQQTEMKGRDGSTLVMSLEKEQGKDPGQGEKERRRSPMCSSTWRVPPREALSPWSILSAMTNVTGMVLFGVLVVSDVSNIILRLNLA</sequence>
<organism evidence="3 4">
    <name type="scientific">Elysia marginata</name>
    <dbReference type="NCBI Taxonomy" id="1093978"/>
    <lineage>
        <taxon>Eukaryota</taxon>
        <taxon>Metazoa</taxon>
        <taxon>Spiralia</taxon>
        <taxon>Lophotrochozoa</taxon>
        <taxon>Mollusca</taxon>
        <taxon>Gastropoda</taxon>
        <taxon>Heterobranchia</taxon>
        <taxon>Euthyneura</taxon>
        <taxon>Panpulmonata</taxon>
        <taxon>Sacoglossa</taxon>
        <taxon>Placobranchoidea</taxon>
        <taxon>Plakobranchidae</taxon>
        <taxon>Elysia</taxon>
    </lineage>
</organism>
<evidence type="ECO:0000313" key="3">
    <source>
        <dbReference type="EMBL" id="GFR93842.1"/>
    </source>
</evidence>
<keyword evidence="2" id="KW-1133">Transmembrane helix</keyword>
<evidence type="ECO:0008006" key="5">
    <source>
        <dbReference type="Google" id="ProtNLM"/>
    </source>
</evidence>
<dbReference type="AlphaFoldDB" id="A0AAV4H8R6"/>
<feature type="transmembrane region" description="Helical" evidence="2">
    <location>
        <begin position="70"/>
        <end position="90"/>
    </location>
</feature>
<accession>A0AAV4H8R6</accession>
<evidence type="ECO:0000256" key="2">
    <source>
        <dbReference type="SAM" id="Phobius"/>
    </source>
</evidence>
<feature type="compositionally biased region" description="Basic and acidic residues" evidence="1">
    <location>
        <begin position="1"/>
        <end position="15"/>
    </location>
</feature>
<evidence type="ECO:0000313" key="4">
    <source>
        <dbReference type="Proteomes" id="UP000762676"/>
    </source>
</evidence>